<accession>A0AAN9Q7B3</accession>
<evidence type="ECO:0000256" key="3">
    <source>
        <dbReference type="ARBA" id="ARBA00023163"/>
    </source>
</evidence>
<protein>
    <submittedName>
        <fullName evidence="6">Uncharacterized protein</fullName>
    </submittedName>
</protein>
<comment type="subcellular location">
    <subcellularLocation>
        <location evidence="1">Nucleus</location>
    </subcellularLocation>
</comment>
<keyword evidence="2" id="KW-0805">Transcription regulation</keyword>
<evidence type="ECO:0000313" key="6">
    <source>
        <dbReference type="EMBL" id="KAK7320778.1"/>
    </source>
</evidence>
<dbReference type="AlphaFoldDB" id="A0AAN9Q7B3"/>
<dbReference type="Pfam" id="PF03514">
    <property type="entry name" value="GRAS"/>
    <property type="match status" value="1"/>
</dbReference>
<keyword evidence="3" id="KW-0804">Transcription</keyword>
<dbReference type="PANTHER" id="PTHR31636">
    <property type="entry name" value="OSJNBA0084A10.13 PROTEIN-RELATED"/>
    <property type="match status" value="1"/>
</dbReference>
<proteinExistence type="inferred from homology"/>
<evidence type="ECO:0000256" key="4">
    <source>
        <dbReference type="ARBA" id="ARBA00023242"/>
    </source>
</evidence>
<comment type="similarity">
    <text evidence="5">Belongs to the GRAS family.</text>
</comment>
<feature type="region of interest" description="SAW" evidence="5">
    <location>
        <begin position="128"/>
        <end position="213"/>
    </location>
</feature>
<dbReference type="PROSITE" id="PS50985">
    <property type="entry name" value="GRAS"/>
    <property type="match status" value="1"/>
</dbReference>
<dbReference type="GO" id="GO:0005634">
    <property type="term" value="C:nucleus"/>
    <property type="evidence" value="ECO:0007669"/>
    <property type="project" value="UniProtKB-SubCell"/>
</dbReference>
<sequence>MCDNNQILKPPPKMVTEAVQNQEEERGDRALVVNFAFQLPHMPDESVSTINGQDRFLHLVKSLNPKLITVMEQDVNTTTTPFSPRLVEAYNYCSAVFESLDFTLLRGGQGRTNVERQYLARDLVNDVACLTQVQWVLSIGLYKTRWEVDMYLRLIEDHGEAAESNQRERSIFASNAKYDTVLTNMTGLELTEQEPSLALWLELLQADLCPIWVLDCILTVSKQKIHIPIWSHHASYMQFNANGQATICKRNQITEETRFELIFKQALHIEVCMPKRGYSRCIYVFSFSQSSSSQNKFLLTHAIYNHKENQNIY</sequence>
<keyword evidence="7" id="KW-1185">Reference proteome</keyword>
<evidence type="ECO:0000256" key="5">
    <source>
        <dbReference type="PROSITE-ProRule" id="PRU01191"/>
    </source>
</evidence>
<evidence type="ECO:0000256" key="2">
    <source>
        <dbReference type="ARBA" id="ARBA00023015"/>
    </source>
</evidence>
<organism evidence="6 7">
    <name type="scientific">Canavalia gladiata</name>
    <name type="common">Sword bean</name>
    <name type="synonym">Dolichos gladiatus</name>
    <dbReference type="NCBI Taxonomy" id="3824"/>
    <lineage>
        <taxon>Eukaryota</taxon>
        <taxon>Viridiplantae</taxon>
        <taxon>Streptophyta</taxon>
        <taxon>Embryophyta</taxon>
        <taxon>Tracheophyta</taxon>
        <taxon>Spermatophyta</taxon>
        <taxon>Magnoliopsida</taxon>
        <taxon>eudicotyledons</taxon>
        <taxon>Gunneridae</taxon>
        <taxon>Pentapetalae</taxon>
        <taxon>rosids</taxon>
        <taxon>fabids</taxon>
        <taxon>Fabales</taxon>
        <taxon>Fabaceae</taxon>
        <taxon>Papilionoideae</taxon>
        <taxon>50 kb inversion clade</taxon>
        <taxon>NPAAA clade</taxon>
        <taxon>indigoferoid/millettioid clade</taxon>
        <taxon>Phaseoleae</taxon>
        <taxon>Canavalia</taxon>
    </lineage>
</organism>
<evidence type="ECO:0000313" key="7">
    <source>
        <dbReference type="Proteomes" id="UP001367508"/>
    </source>
</evidence>
<keyword evidence="4" id="KW-0539">Nucleus</keyword>
<reference evidence="6 7" key="1">
    <citation type="submission" date="2024-01" db="EMBL/GenBank/DDBJ databases">
        <title>The genomes of 5 underutilized Papilionoideae crops provide insights into root nodulation and disease resistanc.</title>
        <authorList>
            <person name="Jiang F."/>
        </authorList>
    </citation>
    <scope>NUCLEOTIDE SEQUENCE [LARGE SCALE GENOMIC DNA]</scope>
    <source>
        <strain evidence="6">LVBAO_FW01</strain>
        <tissue evidence="6">Leaves</tissue>
    </source>
</reference>
<name>A0AAN9Q7B3_CANGL</name>
<dbReference type="EMBL" id="JAYMYQ010000007">
    <property type="protein sequence ID" value="KAK7320778.1"/>
    <property type="molecule type" value="Genomic_DNA"/>
</dbReference>
<dbReference type="Proteomes" id="UP001367508">
    <property type="component" value="Unassembled WGS sequence"/>
</dbReference>
<comment type="caution">
    <text evidence="5">Lacks conserved residue(s) required for the propagation of feature annotation.</text>
</comment>
<evidence type="ECO:0000256" key="1">
    <source>
        <dbReference type="ARBA" id="ARBA00004123"/>
    </source>
</evidence>
<comment type="caution">
    <text evidence="6">The sequence shown here is derived from an EMBL/GenBank/DDBJ whole genome shotgun (WGS) entry which is preliminary data.</text>
</comment>
<gene>
    <name evidence="6" type="ORF">VNO77_30566</name>
</gene>
<dbReference type="InterPro" id="IPR005202">
    <property type="entry name" value="TF_GRAS"/>
</dbReference>